<organism evidence="6 7">
    <name type="scientific">Anaeramoeba flamelloides</name>
    <dbReference type="NCBI Taxonomy" id="1746091"/>
    <lineage>
        <taxon>Eukaryota</taxon>
        <taxon>Metamonada</taxon>
        <taxon>Anaeramoebidae</taxon>
        <taxon>Anaeramoeba</taxon>
    </lineage>
</organism>
<dbReference type="InterPro" id="IPR001680">
    <property type="entry name" value="WD40_rpt"/>
</dbReference>
<dbReference type="AlphaFoldDB" id="A0AAV7Z0F0"/>
<gene>
    <name evidence="6" type="ORF">M0812_19760</name>
</gene>
<dbReference type="Pfam" id="PF00400">
    <property type="entry name" value="WD40"/>
    <property type="match status" value="5"/>
</dbReference>
<dbReference type="InterPro" id="IPR019775">
    <property type="entry name" value="WD40_repeat_CS"/>
</dbReference>
<dbReference type="SUPFAM" id="SSF50969">
    <property type="entry name" value="YVTN repeat-like/Quinoprotein amine dehydrogenase"/>
    <property type="match status" value="1"/>
</dbReference>
<dbReference type="InterPro" id="IPR004148">
    <property type="entry name" value="BAR_dom"/>
</dbReference>
<feature type="repeat" description="WD" evidence="3">
    <location>
        <begin position="173"/>
        <end position="214"/>
    </location>
</feature>
<proteinExistence type="predicted"/>
<dbReference type="SUPFAM" id="SSF50978">
    <property type="entry name" value="WD40 repeat-like"/>
    <property type="match status" value="1"/>
</dbReference>
<dbReference type="PROSITE" id="PS50294">
    <property type="entry name" value="WD_REPEATS_REGION"/>
    <property type="match status" value="4"/>
</dbReference>
<dbReference type="InterPro" id="IPR015943">
    <property type="entry name" value="WD40/YVTN_repeat-like_dom_sf"/>
</dbReference>
<evidence type="ECO:0000256" key="4">
    <source>
        <dbReference type="SAM" id="MobiDB-lite"/>
    </source>
</evidence>
<dbReference type="Proteomes" id="UP001146793">
    <property type="component" value="Unassembled WGS sequence"/>
</dbReference>
<feature type="region of interest" description="Disordered" evidence="4">
    <location>
        <begin position="332"/>
        <end position="351"/>
    </location>
</feature>
<evidence type="ECO:0000256" key="2">
    <source>
        <dbReference type="ARBA" id="ARBA00022737"/>
    </source>
</evidence>
<dbReference type="PANTHER" id="PTHR22847:SF637">
    <property type="entry name" value="WD REPEAT DOMAIN 5B"/>
    <property type="match status" value="1"/>
</dbReference>
<dbReference type="SMART" id="SM00320">
    <property type="entry name" value="WD40"/>
    <property type="match status" value="8"/>
</dbReference>
<keyword evidence="2" id="KW-0677">Repeat</keyword>
<feature type="repeat" description="WD" evidence="3">
    <location>
        <begin position="255"/>
        <end position="294"/>
    </location>
</feature>
<dbReference type="Gene3D" id="1.20.1270.60">
    <property type="entry name" value="Arfaptin homology (AH) domain/BAR domain"/>
    <property type="match status" value="1"/>
</dbReference>
<comment type="caution">
    <text evidence="6">The sequence shown here is derived from an EMBL/GenBank/DDBJ whole genome shotgun (WGS) entry which is preliminary data.</text>
</comment>
<dbReference type="Gene3D" id="2.130.10.10">
    <property type="entry name" value="YVTN repeat-like/Quinoprotein amine dehydrogenase"/>
    <property type="match status" value="2"/>
</dbReference>
<feature type="repeat" description="WD" evidence="3">
    <location>
        <begin position="133"/>
        <end position="172"/>
    </location>
</feature>
<dbReference type="CDD" id="cd07307">
    <property type="entry name" value="BAR"/>
    <property type="match status" value="1"/>
</dbReference>
<feature type="region of interest" description="Disordered" evidence="4">
    <location>
        <begin position="825"/>
        <end position="859"/>
    </location>
</feature>
<dbReference type="GO" id="GO:1990234">
    <property type="term" value="C:transferase complex"/>
    <property type="evidence" value="ECO:0007669"/>
    <property type="project" value="UniProtKB-ARBA"/>
</dbReference>
<feature type="domain" description="BAR" evidence="5">
    <location>
        <begin position="372"/>
        <end position="576"/>
    </location>
</feature>
<feature type="repeat" description="WD" evidence="3">
    <location>
        <begin position="53"/>
        <end position="92"/>
    </location>
</feature>
<evidence type="ECO:0000256" key="3">
    <source>
        <dbReference type="PROSITE-ProRule" id="PRU00221"/>
    </source>
</evidence>
<dbReference type="CDD" id="cd00200">
    <property type="entry name" value="WD40"/>
    <property type="match status" value="1"/>
</dbReference>
<dbReference type="SUPFAM" id="SSF103657">
    <property type="entry name" value="BAR/IMD domain-like"/>
    <property type="match status" value="1"/>
</dbReference>
<reference evidence="6" key="1">
    <citation type="submission" date="2022-08" db="EMBL/GenBank/DDBJ databases">
        <title>Novel sulphate-reducing endosymbionts in the free-living metamonad Anaeramoeba.</title>
        <authorList>
            <person name="Jerlstrom-Hultqvist J."/>
            <person name="Cepicka I."/>
            <person name="Gallot-Lavallee L."/>
            <person name="Salas-Leiva D."/>
            <person name="Curtis B.A."/>
            <person name="Zahonova K."/>
            <person name="Pipaliya S."/>
            <person name="Dacks J."/>
            <person name="Roger A.J."/>
        </authorList>
    </citation>
    <scope>NUCLEOTIDE SEQUENCE</scope>
    <source>
        <strain evidence="6">Busselton2</strain>
    </source>
</reference>
<dbReference type="InterPro" id="IPR027267">
    <property type="entry name" value="AH/BAR_dom_sf"/>
</dbReference>
<keyword evidence="1 3" id="KW-0853">WD repeat</keyword>
<feature type="compositionally biased region" description="Basic and acidic residues" evidence="4">
    <location>
        <begin position="825"/>
        <end position="836"/>
    </location>
</feature>
<dbReference type="GO" id="GO:0005737">
    <property type="term" value="C:cytoplasm"/>
    <property type="evidence" value="ECO:0007669"/>
    <property type="project" value="InterPro"/>
</dbReference>
<feature type="repeat" description="WD" evidence="3">
    <location>
        <begin position="93"/>
        <end position="132"/>
    </location>
</feature>
<evidence type="ECO:0000313" key="6">
    <source>
        <dbReference type="EMBL" id="KAJ3435571.1"/>
    </source>
</evidence>
<dbReference type="EMBL" id="JANTQA010000040">
    <property type="protein sequence ID" value="KAJ3435571.1"/>
    <property type="molecule type" value="Genomic_DNA"/>
</dbReference>
<dbReference type="InterPro" id="IPR011044">
    <property type="entry name" value="Quino_amine_DH_bsu"/>
</dbReference>
<dbReference type="InterPro" id="IPR020472">
    <property type="entry name" value="WD40_PAC1"/>
</dbReference>
<protein>
    <submittedName>
        <fullName evidence="6">Wd repeat-containing protein pop1</fullName>
    </submittedName>
</protein>
<dbReference type="Pfam" id="PF16746">
    <property type="entry name" value="BAR_3"/>
    <property type="match status" value="1"/>
</dbReference>
<dbReference type="PANTHER" id="PTHR22847">
    <property type="entry name" value="WD40 REPEAT PROTEIN"/>
    <property type="match status" value="1"/>
</dbReference>
<dbReference type="PROSITE" id="PS50082">
    <property type="entry name" value="WD_REPEATS_2"/>
    <property type="match status" value="5"/>
</dbReference>
<dbReference type="PROSITE" id="PS00678">
    <property type="entry name" value="WD_REPEATS_1"/>
    <property type="match status" value="2"/>
</dbReference>
<feature type="compositionally biased region" description="Polar residues" evidence="4">
    <location>
        <begin position="837"/>
        <end position="853"/>
    </location>
</feature>
<evidence type="ECO:0000313" key="7">
    <source>
        <dbReference type="Proteomes" id="UP001146793"/>
    </source>
</evidence>
<evidence type="ECO:0000259" key="5">
    <source>
        <dbReference type="Pfam" id="PF16746"/>
    </source>
</evidence>
<dbReference type="InterPro" id="IPR036322">
    <property type="entry name" value="WD40_repeat_dom_sf"/>
</dbReference>
<accession>A0AAV7Z0F0</accession>
<dbReference type="PRINTS" id="PR00320">
    <property type="entry name" value="GPROTEINBRPT"/>
</dbReference>
<evidence type="ECO:0000256" key="1">
    <source>
        <dbReference type="ARBA" id="ARBA00022574"/>
    </source>
</evidence>
<name>A0AAV7Z0F0_9EUKA</name>
<sequence length="859" mass="98826">MTEDIPVVNPLGTFQGHLSGINGISLYESHLFTCSDDKTVKKWTLEGENVQHFLGHNARITGMKLVNEVLYTGSHDKTAMSWSLRTGKVLKEFIGHEDRLSCLLVKDGRMFTGSADHTVRVWDTQSGNCQQIFRDHTDQISGLVYKNNTLLTSSVDKTIRVWSTETGQCKKVLSGHKSWILAQYFDEVNDVLYTASKDGEIKCWDLKSYECVSSFKAHKFAIIKLELHNKLVYSASWDGTIGCIDSTQNKLVRSLEGHDGKVSTFGIFQNNLYSGGRDRTVRVWNLKNGKCEYVYLGHRGVVQNLSFTETEIFSVGSDGNLIKWPAIKSIGKKKSKSANQNRSEKNKRARRIRLKTNNPDEKFVYYLFDQYDDLKQKIERVIQCGRRLTYTSKSNLKYGNKLSKSIFTFVESEQDSICQLFPEDIGDIYQIPLLPFLHKYGNIREQIEKKRKIIIKFMKRKFLPQFKNFRNTVLKEFNKKIQDYDFATKEYLTLKSNQQKNKKKTKKNDQASIDLFEKAKGVFLESKKQIVEQLERIETTEMFKLINMICQFFQIQTEYFSDCYDLINQIGPFTSLIISKIALKQSLNKVLMSNINWLKQSVDKPLIRESQSQDLIKRQKFNNSFTSRHYSQLTKEHVKKYPINQVGNKNQMKKSATQSLENQNNIKISNFKAAGPFAVSILPNYSTEEGQLQFEDDQLIEIIEKGDLYSLGKISEKQGKFLSNLVMFVSEEQAKELGYIEQHEEGLSLTKKPSNYIKSRESDPESDKSITLVSKIHKSLTVSLPLNSIVSYPEKPIKLSTPTNHINTEYKNDSFLPLEKKQLKEREKKEKDKIKIDNSSGSHISTSDIGSISHTDEDN</sequence>